<evidence type="ECO:0008006" key="4">
    <source>
        <dbReference type="Google" id="ProtNLM"/>
    </source>
</evidence>
<keyword evidence="3" id="KW-1185">Reference proteome</keyword>
<evidence type="ECO:0000313" key="2">
    <source>
        <dbReference type="EMBL" id="KAH0465882.1"/>
    </source>
</evidence>
<name>A0AAV7HAF6_DENCH</name>
<proteinExistence type="predicted"/>
<accession>A0AAV7HAF6</accession>
<feature type="transmembrane region" description="Helical" evidence="1">
    <location>
        <begin position="74"/>
        <end position="91"/>
    </location>
</feature>
<dbReference type="Proteomes" id="UP000775213">
    <property type="component" value="Unassembled WGS sequence"/>
</dbReference>
<evidence type="ECO:0000313" key="3">
    <source>
        <dbReference type="Proteomes" id="UP000775213"/>
    </source>
</evidence>
<gene>
    <name evidence="2" type="ORF">IEQ34_005985</name>
</gene>
<reference evidence="2 3" key="1">
    <citation type="journal article" date="2021" name="Hortic Res">
        <title>Chromosome-scale assembly of the Dendrobium chrysotoxum genome enhances the understanding of orchid evolution.</title>
        <authorList>
            <person name="Zhang Y."/>
            <person name="Zhang G.Q."/>
            <person name="Zhang D."/>
            <person name="Liu X.D."/>
            <person name="Xu X.Y."/>
            <person name="Sun W.H."/>
            <person name="Yu X."/>
            <person name="Zhu X."/>
            <person name="Wang Z.W."/>
            <person name="Zhao X."/>
            <person name="Zhong W.Y."/>
            <person name="Chen H."/>
            <person name="Yin W.L."/>
            <person name="Huang T."/>
            <person name="Niu S.C."/>
            <person name="Liu Z.J."/>
        </authorList>
    </citation>
    <scope>NUCLEOTIDE SEQUENCE [LARGE SCALE GENOMIC DNA]</scope>
    <source>
        <strain evidence="2">Lindl</strain>
    </source>
</reference>
<keyword evidence="1" id="KW-0472">Membrane</keyword>
<keyword evidence="1" id="KW-0812">Transmembrane</keyword>
<dbReference type="AlphaFoldDB" id="A0AAV7HAF6"/>
<protein>
    <recommendedName>
        <fullName evidence="4">Transmembrane protein</fullName>
    </recommendedName>
</protein>
<sequence length="95" mass="11165">MNARDDGDGTEDDLPGFGDGVVASLFWDRRNPFKLHLHLLLPSKILEWKLLLYNTNIFFLILINSDKLYTVQPFDYVLLMILFNFNYNLILRESI</sequence>
<keyword evidence="1" id="KW-1133">Transmembrane helix</keyword>
<organism evidence="2 3">
    <name type="scientific">Dendrobium chrysotoxum</name>
    <name type="common">Orchid</name>
    <dbReference type="NCBI Taxonomy" id="161865"/>
    <lineage>
        <taxon>Eukaryota</taxon>
        <taxon>Viridiplantae</taxon>
        <taxon>Streptophyta</taxon>
        <taxon>Embryophyta</taxon>
        <taxon>Tracheophyta</taxon>
        <taxon>Spermatophyta</taxon>
        <taxon>Magnoliopsida</taxon>
        <taxon>Liliopsida</taxon>
        <taxon>Asparagales</taxon>
        <taxon>Orchidaceae</taxon>
        <taxon>Epidendroideae</taxon>
        <taxon>Malaxideae</taxon>
        <taxon>Dendrobiinae</taxon>
        <taxon>Dendrobium</taxon>
    </lineage>
</organism>
<comment type="caution">
    <text evidence="2">The sequence shown here is derived from an EMBL/GenBank/DDBJ whole genome shotgun (WGS) entry which is preliminary data.</text>
</comment>
<dbReference type="EMBL" id="JAGFBR010000006">
    <property type="protein sequence ID" value="KAH0465882.1"/>
    <property type="molecule type" value="Genomic_DNA"/>
</dbReference>
<evidence type="ECO:0000256" key="1">
    <source>
        <dbReference type="SAM" id="Phobius"/>
    </source>
</evidence>